<gene>
    <name evidence="1" type="ORF">PoB_000976900</name>
</gene>
<keyword evidence="2" id="KW-1185">Reference proteome</keyword>
<dbReference type="Proteomes" id="UP000735302">
    <property type="component" value="Unassembled WGS sequence"/>
</dbReference>
<comment type="caution">
    <text evidence="1">The sequence shown here is derived from an EMBL/GenBank/DDBJ whole genome shotgun (WGS) entry which is preliminary data.</text>
</comment>
<proteinExistence type="predicted"/>
<evidence type="ECO:0000313" key="2">
    <source>
        <dbReference type="Proteomes" id="UP000735302"/>
    </source>
</evidence>
<dbReference type="AlphaFoldDB" id="A0AAV3YJS0"/>
<dbReference type="EMBL" id="BLXT01001120">
    <property type="protein sequence ID" value="GFN83263.1"/>
    <property type="molecule type" value="Genomic_DNA"/>
</dbReference>
<sequence>MATVARQVHVCYVAENFKRRTSNDPPEKSRVGCLPKLKRFWTSKMTIMDTMGPSPGILKELEEKDRSNCNKVRLEVGEGAEKLRQKCTRLKESDLEIQVLWVSS</sequence>
<organism evidence="1 2">
    <name type="scientific">Plakobranchus ocellatus</name>
    <dbReference type="NCBI Taxonomy" id="259542"/>
    <lineage>
        <taxon>Eukaryota</taxon>
        <taxon>Metazoa</taxon>
        <taxon>Spiralia</taxon>
        <taxon>Lophotrochozoa</taxon>
        <taxon>Mollusca</taxon>
        <taxon>Gastropoda</taxon>
        <taxon>Heterobranchia</taxon>
        <taxon>Euthyneura</taxon>
        <taxon>Panpulmonata</taxon>
        <taxon>Sacoglossa</taxon>
        <taxon>Placobranchoidea</taxon>
        <taxon>Plakobranchidae</taxon>
        <taxon>Plakobranchus</taxon>
    </lineage>
</organism>
<reference evidence="1 2" key="1">
    <citation type="journal article" date="2021" name="Elife">
        <title>Chloroplast acquisition without the gene transfer in kleptoplastic sea slugs, Plakobranchus ocellatus.</title>
        <authorList>
            <person name="Maeda T."/>
            <person name="Takahashi S."/>
            <person name="Yoshida T."/>
            <person name="Shimamura S."/>
            <person name="Takaki Y."/>
            <person name="Nagai Y."/>
            <person name="Toyoda A."/>
            <person name="Suzuki Y."/>
            <person name="Arimoto A."/>
            <person name="Ishii H."/>
            <person name="Satoh N."/>
            <person name="Nishiyama T."/>
            <person name="Hasebe M."/>
            <person name="Maruyama T."/>
            <person name="Minagawa J."/>
            <person name="Obokata J."/>
            <person name="Shigenobu S."/>
        </authorList>
    </citation>
    <scope>NUCLEOTIDE SEQUENCE [LARGE SCALE GENOMIC DNA]</scope>
</reference>
<name>A0AAV3YJS0_9GAST</name>
<accession>A0AAV3YJS0</accession>
<evidence type="ECO:0000313" key="1">
    <source>
        <dbReference type="EMBL" id="GFN83263.1"/>
    </source>
</evidence>
<protein>
    <submittedName>
        <fullName evidence="1">Uncharacterized protein</fullName>
    </submittedName>
</protein>